<keyword evidence="3" id="KW-1185">Reference proteome</keyword>
<protein>
    <submittedName>
        <fullName evidence="2">Uncharacterized protein</fullName>
    </submittedName>
</protein>
<feature type="region of interest" description="Disordered" evidence="1">
    <location>
        <begin position="220"/>
        <end position="255"/>
    </location>
</feature>
<sequence length="384" mass="42417">MNISAAMKGNKRVVRLISSSHPLEVNTKMQRAEDESGTIEFTYSHNKTLLTMKITQETCSGSVKALCIHLVEKSGKGSATLSLRVTENLRYGILCNYLKTKFVGSYDSDKDNYCWPPLLEREVVGYFCHESGSGGCFTLEKKKDEYGAVVRVKATHDFIVGEETMHVKVKIRYDDDERETGLNVEVEGPLKLTTEYMKHVVSRSERRMCGAIETSTLTVEPITPENPPRIQPSLQPSLRPGSLRPGSLRPSLRPTISRSERRMCGAIETSTLTVEPITPENPPRIQPSLRPGSLRPGSLRPGSLRPTISRSERRMCGAIETSTLTVEPITPENPPRIQPSLQPSLRPGSLRPGSLRPGSLRPGSIRPSLRPTMSIQPSDGGTLS</sequence>
<feature type="compositionally biased region" description="Polar residues" evidence="1">
    <location>
        <begin position="371"/>
        <end position="384"/>
    </location>
</feature>
<proteinExistence type="predicted"/>
<comment type="caution">
    <text evidence="2">The sequence shown here is derived from an EMBL/GenBank/DDBJ whole genome shotgun (WGS) entry which is preliminary data.</text>
</comment>
<dbReference type="AlphaFoldDB" id="A0AAN9MHL7"/>
<gene>
    <name evidence="2" type="ORF">VNO80_20391</name>
</gene>
<reference evidence="2 3" key="1">
    <citation type="submission" date="2024-01" db="EMBL/GenBank/DDBJ databases">
        <title>The genomes of 5 underutilized Papilionoideae crops provide insights into root nodulation and disease resistanc.</title>
        <authorList>
            <person name="Jiang F."/>
        </authorList>
    </citation>
    <scope>NUCLEOTIDE SEQUENCE [LARGE SCALE GENOMIC DNA]</scope>
    <source>
        <strain evidence="2">JINMINGXINNONG_FW02</strain>
        <tissue evidence="2">Leaves</tissue>
    </source>
</reference>
<accession>A0AAN9MHL7</accession>
<evidence type="ECO:0000313" key="2">
    <source>
        <dbReference type="EMBL" id="KAK7354850.1"/>
    </source>
</evidence>
<dbReference type="Proteomes" id="UP001374584">
    <property type="component" value="Unassembled WGS sequence"/>
</dbReference>
<evidence type="ECO:0000256" key="1">
    <source>
        <dbReference type="SAM" id="MobiDB-lite"/>
    </source>
</evidence>
<dbReference type="EMBL" id="JAYMYR010000007">
    <property type="protein sequence ID" value="KAK7354850.1"/>
    <property type="molecule type" value="Genomic_DNA"/>
</dbReference>
<feature type="region of interest" description="Disordered" evidence="1">
    <location>
        <begin position="271"/>
        <end position="384"/>
    </location>
</feature>
<organism evidence="2 3">
    <name type="scientific">Phaseolus coccineus</name>
    <name type="common">Scarlet runner bean</name>
    <name type="synonym">Phaseolus multiflorus</name>
    <dbReference type="NCBI Taxonomy" id="3886"/>
    <lineage>
        <taxon>Eukaryota</taxon>
        <taxon>Viridiplantae</taxon>
        <taxon>Streptophyta</taxon>
        <taxon>Embryophyta</taxon>
        <taxon>Tracheophyta</taxon>
        <taxon>Spermatophyta</taxon>
        <taxon>Magnoliopsida</taxon>
        <taxon>eudicotyledons</taxon>
        <taxon>Gunneridae</taxon>
        <taxon>Pentapetalae</taxon>
        <taxon>rosids</taxon>
        <taxon>fabids</taxon>
        <taxon>Fabales</taxon>
        <taxon>Fabaceae</taxon>
        <taxon>Papilionoideae</taxon>
        <taxon>50 kb inversion clade</taxon>
        <taxon>NPAAA clade</taxon>
        <taxon>indigoferoid/millettioid clade</taxon>
        <taxon>Phaseoleae</taxon>
        <taxon>Phaseolus</taxon>
    </lineage>
</organism>
<name>A0AAN9MHL7_PHACN</name>
<evidence type="ECO:0000313" key="3">
    <source>
        <dbReference type="Proteomes" id="UP001374584"/>
    </source>
</evidence>